<proteinExistence type="predicted"/>
<evidence type="ECO:0008006" key="4">
    <source>
        <dbReference type="Google" id="ProtNLM"/>
    </source>
</evidence>
<feature type="region of interest" description="Disordered" evidence="1">
    <location>
        <begin position="51"/>
        <end position="111"/>
    </location>
</feature>
<dbReference type="Pfam" id="PF07543">
    <property type="entry name" value="PGA2"/>
    <property type="match status" value="1"/>
</dbReference>
<accession>A0A9W8XQM3</accession>
<dbReference type="InterPro" id="IPR011431">
    <property type="entry name" value="Trafficking_Pga2"/>
</dbReference>
<keyword evidence="3" id="KW-1185">Reference proteome</keyword>
<evidence type="ECO:0000313" key="2">
    <source>
        <dbReference type="EMBL" id="KAJ4356116.1"/>
    </source>
</evidence>
<dbReference type="PANTHER" id="PTHR28199:SF1">
    <property type="entry name" value="PROCESSING OF GAS1 AND ALP PROTEIN 2"/>
    <property type="match status" value="1"/>
</dbReference>
<dbReference type="GeneID" id="80907674"/>
<dbReference type="GO" id="GO:0015031">
    <property type="term" value="P:protein transport"/>
    <property type="evidence" value="ECO:0007669"/>
    <property type="project" value="TreeGrafter"/>
</dbReference>
<dbReference type="PANTHER" id="PTHR28199">
    <property type="entry name" value="PROCESSING OF GAS1 AND ALP PROTEIN 2"/>
    <property type="match status" value="1"/>
</dbReference>
<evidence type="ECO:0000256" key="1">
    <source>
        <dbReference type="SAM" id="MobiDB-lite"/>
    </source>
</evidence>
<dbReference type="OrthoDB" id="4227028at2759"/>
<name>A0A9W8XQM3_9PLEO</name>
<dbReference type="Proteomes" id="UP001140513">
    <property type="component" value="Unassembled WGS sequence"/>
</dbReference>
<sequence>MENIQEFVDSRLRNFLSSFSRLKPEGWIRLVWIVGAYLLLRPYLMKLGARAQEKQHENAADAAPTDAEVHPNDLRGGQKVGIAIPGVDSDDNEEERTEAKPGQWGKKARARQRRFIRDTLEKEEKRLQDEQEQEDLREIADLLED</sequence>
<dbReference type="EMBL" id="JAPEUX010000003">
    <property type="protein sequence ID" value="KAJ4356116.1"/>
    <property type="molecule type" value="Genomic_DNA"/>
</dbReference>
<organism evidence="2 3">
    <name type="scientific">Didymosphaeria variabile</name>
    <dbReference type="NCBI Taxonomy" id="1932322"/>
    <lineage>
        <taxon>Eukaryota</taxon>
        <taxon>Fungi</taxon>
        <taxon>Dikarya</taxon>
        <taxon>Ascomycota</taxon>
        <taxon>Pezizomycotina</taxon>
        <taxon>Dothideomycetes</taxon>
        <taxon>Pleosporomycetidae</taxon>
        <taxon>Pleosporales</taxon>
        <taxon>Massarineae</taxon>
        <taxon>Didymosphaeriaceae</taxon>
        <taxon>Didymosphaeria</taxon>
    </lineage>
</organism>
<reference evidence="2" key="1">
    <citation type="submission" date="2022-10" db="EMBL/GenBank/DDBJ databases">
        <title>Tapping the CABI collections for fungal endophytes: first genome assemblies for Collariella, Neodidymelliopsis, Ascochyta clinopodiicola, Didymella pomorum, Didymosphaeria variabile, Neocosmospora piperis and Neocucurbitaria cava.</title>
        <authorList>
            <person name="Hill R."/>
        </authorList>
    </citation>
    <scope>NUCLEOTIDE SEQUENCE</scope>
    <source>
        <strain evidence="2">IMI 356815</strain>
    </source>
</reference>
<gene>
    <name evidence="2" type="ORF">N0V89_004144</name>
</gene>
<protein>
    <recommendedName>
        <fullName evidence="4">DUF1531-domain-containing protein</fullName>
    </recommendedName>
</protein>
<comment type="caution">
    <text evidence="2">The sequence shown here is derived from an EMBL/GenBank/DDBJ whole genome shotgun (WGS) entry which is preliminary data.</text>
</comment>
<dbReference type="AlphaFoldDB" id="A0A9W8XQM3"/>
<dbReference type="RefSeq" id="XP_056073242.1">
    <property type="nucleotide sequence ID" value="XM_056212934.1"/>
</dbReference>
<feature type="region of interest" description="Disordered" evidence="1">
    <location>
        <begin position="123"/>
        <end position="145"/>
    </location>
</feature>
<evidence type="ECO:0000313" key="3">
    <source>
        <dbReference type="Proteomes" id="UP001140513"/>
    </source>
</evidence>